<dbReference type="EMBL" id="BMFK01000001">
    <property type="protein sequence ID" value="GGE71107.1"/>
    <property type="molecule type" value="Genomic_DNA"/>
</dbReference>
<feature type="transmembrane region" description="Helical" evidence="1">
    <location>
        <begin position="72"/>
        <end position="92"/>
    </location>
</feature>
<protein>
    <submittedName>
        <fullName evidence="2">Uncharacterized protein</fullName>
    </submittedName>
</protein>
<organism evidence="2 3">
    <name type="scientific">Priestia taiwanensis</name>
    <dbReference type="NCBI Taxonomy" id="1347902"/>
    <lineage>
        <taxon>Bacteria</taxon>
        <taxon>Bacillati</taxon>
        <taxon>Bacillota</taxon>
        <taxon>Bacilli</taxon>
        <taxon>Bacillales</taxon>
        <taxon>Bacillaceae</taxon>
        <taxon>Priestia</taxon>
    </lineage>
</organism>
<proteinExistence type="predicted"/>
<reference evidence="2" key="2">
    <citation type="submission" date="2020-09" db="EMBL/GenBank/DDBJ databases">
        <authorList>
            <person name="Sun Q."/>
            <person name="Zhou Y."/>
        </authorList>
    </citation>
    <scope>NUCLEOTIDE SEQUENCE</scope>
    <source>
        <strain evidence="2">CGMCC 1.12698</strain>
    </source>
</reference>
<feature type="transmembrane region" description="Helical" evidence="1">
    <location>
        <begin position="5"/>
        <end position="22"/>
    </location>
</feature>
<comment type="caution">
    <text evidence="2">The sequence shown here is derived from an EMBL/GenBank/DDBJ whole genome shotgun (WGS) entry which is preliminary data.</text>
</comment>
<keyword evidence="1" id="KW-0472">Membrane</keyword>
<evidence type="ECO:0000313" key="3">
    <source>
        <dbReference type="Proteomes" id="UP000605259"/>
    </source>
</evidence>
<dbReference type="RefSeq" id="WP_188388328.1">
    <property type="nucleotide sequence ID" value="NZ_BMFK01000001.1"/>
</dbReference>
<evidence type="ECO:0000313" key="2">
    <source>
        <dbReference type="EMBL" id="GGE71107.1"/>
    </source>
</evidence>
<keyword evidence="1" id="KW-0812">Transmembrane</keyword>
<evidence type="ECO:0000256" key="1">
    <source>
        <dbReference type="SAM" id="Phobius"/>
    </source>
</evidence>
<dbReference type="Proteomes" id="UP000605259">
    <property type="component" value="Unassembled WGS sequence"/>
</dbReference>
<dbReference type="AlphaFoldDB" id="A0A917EQD0"/>
<reference evidence="2" key="1">
    <citation type="journal article" date="2014" name="Int. J. Syst. Evol. Microbiol.">
        <title>Complete genome sequence of Corynebacterium casei LMG S-19264T (=DSM 44701T), isolated from a smear-ripened cheese.</title>
        <authorList>
            <consortium name="US DOE Joint Genome Institute (JGI-PGF)"/>
            <person name="Walter F."/>
            <person name="Albersmeier A."/>
            <person name="Kalinowski J."/>
            <person name="Ruckert C."/>
        </authorList>
    </citation>
    <scope>NUCLEOTIDE SEQUENCE</scope>
    <source>
        <strain evidence="2">CGMCC 1.12698</strain>
    </source>
</reference>
<keyword evidence="1" id="KW-1133">Transmembrane helix</keyword>
<accession>A0A917EQD0</accession>
<keyword evidence="3" id="KW-1185">Reference proteome</keyword>
<name>A0A917EQD0_9BACI</name>
<gene>
    <name evidence="2" type="ORF">GCM10007140_21220</name>
</gene>
<sequence>MTKTAYIGQLILGIIFLIYFLFDTGIEGTYRFVDLRAQGILENHLTLTTINDDEAGILVDIDKFIFMLGISVKPYICIFIFIYLIIISVLFIKKRDN</sequence>